<protein>
    <submittedName>
        <fullName evidence="2">Unannotated protein</fullName>
    </submittedName>
</protein>
<sequence length="59" mass="6291">MVRLIESDAVDLIETLAQDIADACLAHEIVGAVEVTVHKPEAPVGVAFGDVTVTIVRHR</sequence>
<dbReference type="AlphaFoldDB" id="A0A6J7C6S7"/>
<dbReference type="GO" id="GO:0004150">
    <property type="term" value="F:dihydroneopterin aldolase activity"/>
    <property type="evidence" value="ECO:0007669"/>
    <property type="project" value="InterPro"/>
</dbReference>
<feature type="domain" description="Dihydroneopterin aldolase/epimerase" evidence="1">
    <location>
        <begin position="3"/>
        <end position="55"/>
    </location>
</feature>
<evidence type="ECO:0000313" key="2">
    <source>
        <dbReference type="EMBL" id="CAB4852468.1"/>
    </source>
</evidence>
<name>A0A6J7C6S7_9ZZZZ</name>
<organism evidence="2">
    <name type="scientific">freshwater metagenome</name>
    <dbReference type="NCBI Taxonomy" id="449393"/>
    <lineage>
        <taxon>unclassified sequences</taxon>
        <taxon>metagenomes</taxon>
        <taxon>ecological metagenomes</taxon>
    </lineage>
</organism>
<dbReference type="Gene3D" id="3.30.1130.10">
    <property type="match status" value="1"/>
</dbReference>
<dbReference type="Pfam" id="PF02152">
    <property type="entry name" value="FolB"/>
    <property type="match status" value="1"/>
</dbReference>
<dbReference type="EMBL" id="CAFBIZ010000273">
    <property type="protein sequence ID" value="CAB4852468.1"/>
    <property type="molecule type" value="Genomic_DNA"/>
</dbReference>
<dbReference type="InterPro" id="IPR006157">
    <property type="entry name" value="FolB_dom"/>
</dbReference>
<dbReference type="GO" id="GO:0006760">
    <property type="term" value="P:folic acid-containing compound metabolic process"/>
    <property type="evidence" value="ECO:0007669"/>
    <property type="project" value="InterPro"/>
</dbReference>
<dbReference type="InterPro" id="IPR043133">
    <property type="entry name" value="GTP-CH-I_C/QueF"/>
</dbReference>
<proteinExistence type="predicted"/>
<gene>
    <name evidence="2" type="ORF">UFOPK3268_01672</name>
</gene>
<dbReference type="SUPFAM" id="SSF55620">
    <property type="entry name" value="Tetrahydrobiopterin biosynthesis enzymes-like"/>
    <property type="match status" value="1"/>
</dbReference>
<accession>A0A6J7C6S7</accession>
<evidence type="ECO:0000259" key="1">
    <source>
        <dbReference type="Pfam" id="PF02152"/>
    </source>
</evidence>
<reference evidence="2" key="1">
    <citation type="submission" date="2020-05" db="EMBL/GenBank/DDBJ databases">
        <authorList>
            <person name="Chiriac C."/>
            <person name="Salcher M."/>
            <person name="Ghai R."/>
            <person name="Kavagutti S V."/>
        </authorList>
    </citation>
    <scope>NUCLEOTIDE SEQUENCE</scope>
</reference>